<organism evidence="6 7">
    <name type="scientific">Apolygus lucorum</name>
    <name type="common">Small green plant bug</name>
    <name type="synonym">Lygocoris lucorum</name>
    <dbReference type="NCBI Taxonomy" id="248454"/>
    <lineage>
        <taxon>Eukaryota</taxon>
        <taxon>Metazoa</taxon>
        <taxon>Ecdysozoa</taxon>
        <taxon>Arthropoda</taxon>
        <taxon>Hexapoda</taxon>
        <taxon>Insecta</taxon>
        <taxon>Pterygota</taxon>
        <taxon>Neoptera</taxon>
        <taxon>Paraneoptera</taxon>
        <taxon>Hemiptera</taxon>
        <taxon>Heteroptera</taxon>
        <taxon>Panheteroptera</taxon>
        <taxon>Cimicomorpha</taxon>
        <taxon>Miridae</taxon>
        <taxon>Mirini</taxon>
        <taxon>Apolygus</taxon>
    </lineage>
</organism>
<dbReference type="AlphaFoldDB" id="A0A8S9XF84"/>
<feature type="transmembrane region" description="Helical" evidence="5">
    <location>
        <begin position="127"/>
        <end position="149"/>
    </location>
</feature>
<evidence type="ECO:0000256" key="2">
    <source>
        <dbReference type="ARBA" id="ARBA00022692"/>
    </source>
</evidence>
<dbReference type="EMBL" id="WIXP02000008">
    <property type="protein sequence ID" value="KAF6206746.1"/>
    <property type="molecule type" value="Genomic_DNA"/>
</dbReference>
<reference evidence="6" key="1">
    <citation type="journal article" date="2021" name="Mol. Ecol. Resour.">
        <title>Apolygus lucorum genome provides insights into omnivorousness and mesophyll feeding.</title>
        <authorList>
            <person name="Liu Y."/>
            <person name="Liu H."/>
            <person name="Wang H."/>
            <person name="Huang T."/>
            <person name="Liu B."/>
            <person name="Yang B."/>
            <person name="Yin L."/>
            <person name="Li B."/>
            <person name="Zhang Y."/>
            <person name="Zhang S."/>
            <person name="Jiang F."/>
            <person name="Zhang X."/>
            <person name="Ren Y."/>
            <person name="Wang B."/>
            <person name="Wang S."/>
            <person name="Lu Y."/>
            <person name="Wu K."/>
            <person name="Fan W."/>
            <person name="Wang G."/>
        </authorList>
    </citation>
    <scope>NUCLEOTIDE SEQUENCE</scope>
    <source>
        <strain evidence="6">12Hb</strain>
    </source>
</reference>
<feature type="transmembrane region" description="Helical" evidence="5">
    <location>
        <begin position="155"/>
        <end position="176"/>
    </location>
</feature>
<evidence type="ECO:0000256" key="4">
    <source>
        <dbReference type="ARBA" id="ARBA00023136"/>
    </source>
</evidence>
<keyword evidence="7" id="KW-1185">Reference proteome</keyword>
<dbReference type="Proteomes" id="UP000466442">
    <property type="component" value="Unassembled WGS sequence"/>
</dbReference>
<evidence type="ECO:0000256" key="3">
    <source>
        <dbReference type="ARBA" id="ARBA00022989"/>
    </source>
</evidence>
<gene>
    <name evidence="6" type="ORF">GE061_017982</name>
</gene>
<evidence type="ECO:0000313" key="7">
    <source>
        <dbReference type="Proteomes" id="UP000466442"/>
    </source>
</evidence>
<feature type="transmembrane region" description="Helical" evidence="5">
    <location>
        <begin position="88"/>
        <end position="107"/>
    </location>
</feature>
<evidence type="ECO:0000256" key="1">
    <source>
        <dbReference type="ARBA" id="ARBA00004141"/>
    </source>
</evidence>
<proteinExistence type="predicted"/>
<dbReference type="GO" id="GO:0035869">
    <property type="term" value="C:ciliary transition zone"/>
    <property type="evidence" value="ECO:0007669"/>
    <property type="project" value="TreeGrafter"/>
</dbReference>
<evidence type="ECO:0008006" key="8">
    <source>
        <dbReference type="Google" id="ProtNLM"/>
    </source>
</evidence>
<dbReference type="Pfam" id="PF09799">
    <property type="entry name" value="Transmemb_17"/>
    <property type="match status" value="1"/>
</dbReference>
<dbReference type="GO" id="GO:1905515">
    <property type="term" value="P:non-motile cilium assembly"/>
    <property type="evidence" value="ECO:0007669"/>
    <property type="project" value="TreeGrafter"/>
</dbReference>
<dbReference type="InterPro" id="IPR019184">
    <property type="entry name" value="Uncharacterised_TM-17"/>
</dbReference>
<dbReference type="PANTHER" id="PTHR13531:SF6">
    <property type="entry name" value="TMEM (HUMAN TRANSMEMBRANE PROTEIN) HOMOLOG"/>
    <property type="match status" value="1"/>
</dbReference>
<comment type="subcellular location">
    <subcellularLocation>
        <location evidence="1">Membrane</location>
        <topology evidence="1">Multi-pass membrane protein</topology>
    </subcellularLocation>
</comment>
<sequence>MKTIHFSPIGGALIIIMWKERVTSVSDHIFPGLSNYNFNDYDAYVSKGNEVLSNLPLQVALYFNIVYFPVWLIVSFELLPLKYELLTALYQFILYLVLATVIVVEVVRLYMGYMGNLKEQIPEMAGFWLLTILLQTPLQLFLLACSGLYPTLLDSIMQFIMCLFLLLELVFGFIALRRSAKHSVQSFHLASFHTNPSPK</sequence>
<name>A0A8S9XF84_APOLU</name>
<comment type="caution">
    <text evidence="6">The sequence shown here is derived from an EMBL/GenBank/DDBJ whole genome shotgun (WGS) entry which is preliminary data.</text>
</comment>
<dbReference type="OrthoDB" id="311720at2759"/>
<keyword evidence="3 5" id="KW-1133">Transmembrane helix</keyword>
<evidence type="ECO:0000313" key="6">
    <source>
        <dbReference type="EMBL" id="KAF6206746.1"/>
    </source>
</evidence>
<evidence type="ECO:0000256" key="5">
    <source>
        <dbReference type="SAM" id="Phobius"/>
    </source>
</evidence>
<keyword evidence="2 5" id="KW-0812">Transmembrane</keyword>
<protein>
    <recommendedName>
        <fullName evidence="8">Transmembrane protein 17B</fullName>
    </recommendedName>
</protein>
<dbReference type="GO" id="GO:0016020">
    <property type="term" value="C:membrane"/>
    <property type="evidence" value="ECO:0007669"/>
    <property type="project" value="UniProtKB-SubCell"/>
</dbReference>
<dbReference type="PANTHER" id="PTHR13531">
    <property type="entry name" value="GEO07735P1-RELATED-RELATED"/>
    <property type="match status" value="1"/>
</dbReference>
<feature type="transmembrane region" description="Helical" evidence="5">
    <location>
        <begin position="59"/>
        <end position="76"/>
    </location>
</feature>
<accession>A0A8S9XF84</accession>
<keyword evidence="4 5" id="KW-0472">Membrane</keyword>